<dbReference type="EMBL" id="JXKC01000036">
    <property type="protein sequence ID" value="PCS14895.1"/>
    <property type="molecule type" value="Genomic_DNA"/>
</dbReference>
<proteinExistence type="predicted"/>
<name>A0A2A5SN15_LACLC</name>
<evidence type="ECO:0000313" key="1">
    <source>
        <dbReference type="EMBL" id="PCS14895.1"/>
    </source>
</evidence>
<reference evidence="1 2" key="1">
    <citation type="submission" date="2014-12" db="EMBL/GenBank/DDBJ databases">
        <title>Draft genome sequences of 10 type strains of Lactococcus.</title>
        <authorList>
            <person name="Sun Z."/>
            <person name="Zhong Z."/>
            <person name="Liu W."/>
            <person name="Zhang W."/>
            <person name="Zhang H."/>
        </authorList>
    </citation>
    <scope>NUCLEOTIDE SEQUENCE [LARGE SCALE GENOMIC DNA]</scope>
    <source>
        <strain evidence="1 2">DSM 21502</strain>
    </source>
</reference>
<evidence type="ECO:0000313" key="2">
    <source>
        <dbReference type="Proteomes" id="UP000218711"/>
    </source>
</evidence>
<comment type="caution">
    <text evidence="1">The sequence shown here is derived from an EMBL/GenBank/DDBJ whole genome shotgun (WGS) entry which is preliminary data.</text>
</comment>
<gene>
    <name evidence="1" type="ORF">RU92_GL001951</name>
</gene>
<dbReference type="AlphaFoldDB" id="A0A2A5SN15"/>
<organism evidence="1 2">
    <name type="scientific">Lactococcus cremoris subsp. tructae</name>
    <dbReference type="NCBI Taxonomy" id="542833"/>
    <lineage>
        <taxon>Bacteria</taxon>
        <taxon>Bacillati</taxon>
        <taxon>Bacillota</taxon>
        <taxon>Bacilli</taxon>
        <taxon>Lactobacillales</taxon>
        <taxon>Streptococcaceae</taxon>
        <taxon>Lactococcus</taxon>
    </lineage>
</organism>
<dbReference type="Proteomes" id="UP000218711">
    <property type="component" value="Unassembled WGS sequence"/>
</dbReference>
<protein>
    <submittedName>
        <fullName evidence="1">Uncharacterized protein</fullName>
    </submittedName>
</protein>
<sequence>MVNLDEFNERYKQIQNYCEHHSLGNGANGGELDDILEGAVEDFQDRIGMVKIGKLIFKFMVEYFDPRDSPNDYEWLLYYNKKNLSKLIKRASHEESNSRIFGYQPAKIATEEEVRDNYNWTLKRFVEDYKNFKNKQVPIYDTYTSFTSEPNKINFEYFLSKKVCKRILVSRATNKNIFLDDPLGMKEYEVLDVVTQESYIEIISFEDWLIKYPKYSKGFMEYLGKHPRNVELYSRLLDDLDEEEQEIKNIMNKIIESL</sequence>
<accession>A0A2A5SN15</accession>
<dbReference type="RefSeq" id="WP_096816736.1">
    <property type="nucleotide sequence ID" value="NZ_JXKC01000036.1"/>
</dbReference>